<dbReference type="Gene3D" id="3.40.50.850">
    <property type="entry name" value="Isochorismatase-like"/>
    <property type="match status" value="1"/>
</dbReference>
<evidence type="ECO:0000256" key="5">
    <source>
        <dbReference type="ARBA" id="ARBA00037900"/>
    </source>
</evidence>
<evidence type="ECO:0000313" key="9">
    <source>
        <dbReference type="EMBL" id="KAK7472521.1"/>
    </source>
</evidence>
<evidence type="ECO:0000256" key="6">
    <source>
        <dbReference type="ARBA" id="ARBA00039017"/>
    </source>
</evidence>
<dbReference type="GO" id="GO:0008936">
    <property type="term" value="F:nicotinamidase activity"/>
    <property type="evidence" value="ECO:0007669"/>
    <property type="project" value="UniProtKB-EC"/>
</dbReference>
<keyword evidence="3" id="KW-0479">Metal-binding</keyword>
<keyword evidence="10" id="KW-1185">Reference proteome</keyword>
<keyword evidence="4 9" id="KW-0378">Hydrolase</keyword>
<protein>
    <recommendedName>
        <fullName evidence="6">nicotinamidase</fullName>
        <ecNumber evidence="6">3.5.1.19</ecNumber>
    </recommendedName>
    <alternativeName>
        <fullName evidence="7">Nicotinamide deamidase</fullName>
    </alternativeName>
</protein>
<dbReference type="InterPro" id="IPR000868">
    <property type="entry name" value="Isochorismatase-like_dom"/>
</dbReference>
<comment type="similarity">
    <text evidence="1">Belongs to the isochorismatase family.</text>
</comment>
<sequence length="232" mass="25383">MSFRPALIIVDYQEDFVSGSLAVPEGRTIASALNHLLSLPFTLKIATKDFHPQDHISFAENHSAPNNVPFTSFATITNPNNPDETYTTRLWPVHCVQGTSGAELDPELDVKNVDRVVVKGTDPRVEMYSAFEAPFRNPILKEASSGMTELLREFEITDCFVVGLAMDYCVKSTAIDAKNEGFRSYIVKEGTKAVDSGPQGWGKTEVELEEAGVGLVSVNGAEVEKVKTLARS</sequence>
<comment type="pathway">
    <text evidence="5">Cofactor biosynthesis; nicotinate biosynthesis; nicotinate from nicotinamide: step 1/1.</text>
</comment>
<dbReference type="SUPFAM" id="SSF52499">
    <property type="entry name" value="Isochorismatase-like hydrolases"/>
    <property type="match status" value="1"/>
</dbReference>
<dbReference type="InterPro" id="IPR052347">
    <property type="entry name" value="Isochorismatase_Nicotinamidase"/>
</dbReference>
<evidence type="ECO:0000313" key="10">
    <source>
        <dbReference type="Proteomes" id="UP001498398"/>
    </source>
</evidence>
<evidence type="ECO:0000256" key="3">
    <source>
        <dbReference type="ARBA" id="ARBA00022723"/>
    </source>
</evidence>
<evidence type="ECO:0000259" key="8">
    <source>
        <dbReference type="Pfam" id="PF00857"/>
    </source>
</evidence>
<dbReference type="PANTHER" id="PTHR11080:SF2">
    <property type="entry name" value="LD05707P"/>
    <property type="match status" value="1"/>
</dbReference>
<dbReference type="EMBL" id="JBANRG010000001">
    <property type="protein sequence ID" value="KAK7472521.1"/>
    <property type="molecule type" value="Genomic_DNA"/>
</dbReference>
<evidence type="ECO:0000256" key="1">
    <source>
        <dbReference type="ARBA" id="ARBA00006336"/>
    </source>
</evidence>
<dbReference type="PANTHER" id="PTHR11080">
    <property type="entry name" value="PYRAZINAMIDASE/NICOTINAMIDASE"/>
    <property type="match status" value="1"/>
</dbReference>
<comment type="caution">
    <text evidence="9">The sequence shown here is derived from an EMBL/GenBank/DDBJ whole genome shotgun (WGS) entry which is preliminary data.</text>
</comment>
<evidence type="ECO:0000256" key="7">
    <source>
        <dbReference type="ARBA" id="ARBA00043224"/>
    </source>
</evidence>
<organism evidence="9 10">
    <name type="scientific">Marasmiellus scandens</name>
    <dbReference type="NCBI Taxonomy" id="2682957"/>
    <lineage>
        <taxon>Eukaryota</taxon>
        <taxon>Fungi</taxon>
        <taxon>Dikarya</taxon>
        <taxon>Basidiomycota</taxon>
        <taxon>Agaricomycotina</taxon>
        <taxon>Agaricomycetes</taxon>
        <taxon>Agaricomycetidae</taxon>
        <taxon>Agaricales</taxon>
        <taxon>Marasmiineae</taxon>
        <taxon>Omphalotaceae</taxon>
        <taxon>Marasmiellus</taxon>
    </lineage>
</organism>
<proteinExistence type="inferred from homology"/>
<keyword evidence="2" id="KW-0662">Pyridine nucleotide biosynthesis</keyword>
<dbReference type="CDD" id="cd01011">
    <property type="entry name" value="nicotinamidase"/>
    <property type="match status" value="1"/>
</dbReference>
<dbReference type="Pfam" id="PF00857">
    <property type="entry name" value="Isochorismatase"/>
    <property type="match status" value="1"/>
</dbReference>
<dbReference type="Proteomes" id="UP001498398">
    <property type="component" value="Unassembled WGS sequence"/>
</dbReference>
<evidence type="ECO:0000256" key="4">
    <source>
        <dbReference type="ARBA" id="ARBA00022801"/>
    </source>
</evidence>
<feature type="domain" description="Isochorismatase-like" evidence="8">
    <location>
        <begin position="6"/>
        <end position="199"/>
    </location>
</feature>
<reference evidence="9 10" key="1">
    <citation type="submission" date="2024-01" db="EMBL/GenBank/DDBJ databases">
        <title>A draft genome for the cacao thread blight pathogen Marasmiellus scandens.</title>
        <authorList>
            <person name="Baruah I.K."/>
            <person name="Leung J."/>
            <person name="Bukari Y."/>
            <person name="Amoako-Attah I."/>
            <person name="Meinhardt L.W."/>
            <person name="Bailey B.A."/>
            <person name="Cohen S.P."/>
        </authorList>
    </citation>
    <scope>NUCLEOTIDE SEQUENCE [LARGE SCALE GENOMIC DNA]</scope>
    <source>
        <strain evidence="9 10">GH-19</strain>
    </source>
</reference>
<gene>
    <name evidence="9" type="primary">PNC1</name>
    <name evidence="9" type="ORF">VKT23_000636</name>
</gene>
<dbReference type="InterPro" id="IPR036380">
    <property type="entry name" value="Isochorismatase-like_sf"/>
</dbReference>
<dbReference type="EC" id="3.5.1.19" evidence="6"/>
<name>A0ABR1K6K5_9AGAR</name>
<accession>A0ABR1K6K5</accession>
<evidence type="ECO:0000256" key="2">
    <source>
        <dbReference type="ARBA" id="ARBA00022642"/>
    </source>
</evidence>